<dbReference type="GO" id="GO:0005778">
    <property type="term" value="C:peroxisomal membrane"/>
    <property type="evidence" value="ECO:0007669"/>
    <property type="project" value="UniProtKB-SubCell"/>
</dbReference>
<dbReference type="EMBL" id="BABT02000139">
    <property type="protein sequence ID" value="GAA97782.1"/>
    <property type="molecule type" value="Genomic_DNA"/>
</dbReference>
<evidence type="ECO:0000313" key="12">
    <source>
        <dbReference type="Proteomes" id="UP000009131"/>
    </source>
</evidence>
<proteinExistence type="inferred from homology"/>
<dbReference type="GO" id="GO:0005347">
    <property type="term" value="F:ATP transmembrane transporter activity"/>
    <property type="evidence" value="ECO:0007669"/>
    <property type="project" value="TreeGrafter"/>
</dbReference>
<dbReference type="PANTHER" id="PTHR45939:SF5">
    <property type="entry name" value="PEROXISOMAL MEMBRANE PROTEIN PMP34"/>
    <property type="match status" value="1"/>
</dbReference>
<dbReference type="InterPro" id="IPR023395">
    <property type="entry name" value="MCP_dom_sf"/>
</dbReference>
<dbReference type="OrthoDB" id="2019556at2759"/>
<evidence type="ECO:0000256" key="5">
    <source>
        <dbReference type="ARBA" id="ARBA00022737"/>
    </source>
</evidence>
<dbReference type="Proteomes" id="UP000009131">
    <property type="component" value="Unassembled WGS sequence"/>
</dbReference>
<dbReference type="InterPro" id="IPR052217">
    <property type="entry name" value="Mito/Peroxisomal_Carrier"/>
</dbReference>
<comment type="similarity">
    <text evidence="2 10">Belongs to the mitochondrial carrier (TC 2.A.29) family.</text>
</comment>
<dbReference type="GO" id="GO:0015228">
    <property type="term" value="F:coenzyme A transmembrane transporter activity"/>
    <property type="evidence" value="ECO:0007669"/>
    <property type="project" value="TreeGrafter"/>
</dbReference>
<dbReference type="PANTHER" id="PTHR45939">
    <property type="entry name" value="PEROXISOMAL MEMBRANE PROTEIN PMP34-RELATED"/>
    <property type="match status" value="1"/>
</dbReference>
<dbReference type="Gene3D" id="1.50.40.10">
    <property type="entry name" value="Mitochondrial carrier domain"/>
    <property type="match status" value="1"/>
</dbReference>
<keyword evidence="3 10" id="KW-0813">Transport</keyword>
<dbReference type="GO" id="GO:0015230">
    <property type="term" value="F:FAD transmembrane transporter activity"/>
    <property type="evidence" value="ECO:0007669"/>
    <property type="project" value="TreeGrafter"/>
</dbReference>
<dbReference type="InterPro" id="IPR018108">
    <property type="entry name" value="MCP_transmembrane"/>
</dbReference>
<dbReference type="HOGENOM" id="CLU_015166_6_3_1"/>
<feature type="repeat" description="Solcar" evidence="9">
    <location>
        <begin position="2"/>
        <end position="88"/>
    </location>
</feature>
<dbReference type="OMA" id="QFMMYEL"/>
<evidence type="ECO:0000256" key="4">
    <source>
        <dbReference type="ARBA" id="ARBA00022692"/>
    </source>
</evidence>
<comment type="caution">
    <text evidence="11">The sequence shown here is derived from an EMBL/GenBank/DDBJ whole genome shotgun (WGS) entry which is preliminary data.</text>
</comment>
<sequence>MSESLVHAAAGAAGGCVAMAITYPLISVSTRAQVETKRHPGETTLDSIRRFVAKEGIAGLYDGLSSSLLAIAVTNGAFYAFYEESRTLIANYKAKRERSSITSAAASLSMLESILASFLAGSATSIISNPIWVINTRQTVRTTVSDPQKADARDPKTGRPVMVKKLGFAATLKHIIQTDGPGALFNGLGPALLLVANPIISYTAFEQMKNLLLTRRAAKASQSATGSPLAALPLTDLDFFALGALSKLLSTGFTYPWLTVKSRMQSGQAQGRSYKSTFHGITSIIQSEGPAGLYRGISTKLLQSVLTNAFLFMSKERFYLLVKSLILTLSVRKNVAA</sequence>
<dbReference type="eggNOG" id="KOG0769">
    <property type="taxonomic scope" value="Eukaryota"/>
</dbReference>
<dbReference type="GO" id="GO:0044610">
    <property type="term" value="F:FMN transmembrane transporter activity"/>
    <property type="evidence" value="ECO:0007669"/>
    <property type="project" value="TreeGrafter"/>
</dbReference>
<dbReference type="SUPFAM" id="SSF103506">
    <property type="entry name" value="Mitochondrial carrier"/>
    <property type="match status" value="1"/>
</dbReference>
<comment type="subcellular location">
    <subcellularLocation>
        <location evidence="1">Peroxisome membrane</location>
        <topology evidence="1">Multi-pass membrane protein</topology>
    </subcellularLocation>
</comment>
<evidence type="ECO:0000256" key="1">
    <source>
        <dbReference type="ARBA" id="ARBA00004585"/>
    </source>
</evidence>
<gene>
    <name evidence="11" type="primary">Mo04461</name>
    <name evidence="11" type="ORF">E5Q_04461</name>
</gene>
<dbReference type="STRING" id="764103.G7E4M2"/>
<accession>G7E4M2</accession>
<evidence type="ECO:0000256" key="8">
    <source>
        <dbReference type="ARBA" id="ARBA00023140"/>
    </source>
</evidence>
<feature type="repeat" description="Solcar" evidence="9">
    <location>
        <begin position="108"/>
        <end position="211"/>
    </location>
</feature>
<dbReference type="Pfam" id="PF00153">
    <property type="entry name" value="Mito_carr"/>
    <property type="match status" value="3"/>
</dbReference>
<evidence type="ECO:0000256" key="9">
    <source>
        <dbReference type="PROSITE-ProRule" id="PRU00282"/>
    </source>
</evidence>
<keyword evidence="7 9" id="KW-0472">Membrane</keyword>
<reference evidence="11 12" key="1">
    <citation type="journal article" date="2011" name="J. Gen. Appl. Microbiol.">
        <title>Draft genome sequencing of the enigmatic basidiomycete Mixia osmundae.</title>
        <authorList>
            <person name="Nishida H."/>
            <person name="Nagatsuka Y."/>
            <person name="Sugiyama J."/>
        </authorList>
    </citation>
    <scope>NUCLEOTIDE SEQUENCE [LARGE SCALE GENOMIC DNA]</scope>
    <source>
        <strain evidence="12">CBS 9802 / IAM 14324 / JCM 22182 / KY 12970</strain>
    </source>
</reference>
<keyword evidence="12" id="KW-1185">Reference proteome</keyword>
<name>G7E4M2_MIXOS</name>
<evidence type="ECO:0000256" key="2">
    <source>
        <dbReference type="ARBA" id="ARBA00006375"/>
    </source>
</evidence>
<evidence type="ECO:0000313" key="11">
    <source>
        <dbReference type="EMBL" id="GAA97782.1"/>
    </source>
</evidence>
<dbReference type="RefSeq" id="XP_014570498.1">
    <property type="nucleotide sequence ID" value="XM_014715012.1"/>
</dbReference>
<keyword evidence="4 9" id="KW-0812">Transmembrane</keyword>
<protein>
    <submittedName>
        <fullName evidence="11">Uncharacterized protein</fullName>
    </submittedName>
</protein>
<keyword evidence="8" id="KW-0576">Peroxisome</keyword>
<dbReference type="AlphaFoldDB" id="G7E4M2"/>
<dbReference type="GO" id="GO:0015217">
    <property type="term" value="F:ADP transmembrane transporter activity"/>
    <property type="evidence" value="ECO:0007669"/>
    <property type="project" value="TreeGrafter"/>
</dbReference>
<keyword evidence="6" id="KW-1133">Transmembrane helix</keyword>
<dbReference type="GO" id="GO:0080122">
    <property type="term" value="F:AMP transmembrane transporter activity"/>
    <property type="evidence" value="ECO:0007669"/>
    <property type="project" value="TreeGrafter"/>
</dbReference>
<dbReference type="PROSITE" id="PS50920">
    <property type="entry name" value="SOLCAR"/>
    <property type="match status" value="3"/>
</dbReference>
<organism evidence="11 12">
    <name type="scientific">Mixia osmundae (strain CBS 9802 / IAM 14324 / JCM 22182 / KY 12970)</name>
    <dbReference type="NCBI Taxonomy" id="764103"/>
    <lineage>
        <taxon>Eukaryota</taxon>
        <taxon>Fungi</taxon>
        <taxon>Dikarya</taxon>
        <taxon>Basidiomycota</taxon>
        <taxon>Pucciniomycotina</taxon>
        <taxon>Mixiomycetes</taxon>
        <taxon>Mixiales</taxon>
        <taxon>Mixiaceae</taxon>
        <taxon>Mixia</taxon>
    </lineage>
</organism>
<evidence type="ECO:0000256" key="7">
    <source>
        <dbReference type="ARBA" id="ARBA00023136"/>
    </source>
</evidence>
<evidence type="ECO:0000256" key="3">
    <source>
        <dbReference type="ARBA" id="ARBA00022448"/>
    </source>
</evidence>
<evidence type="ECO:0000256" key="10">
    <source>
        <dbReference type="RuleBase" id="RU000488"/>
    </source>
</evidence>
<reference evidence="11 12" key="2">
    <citation type="journal article" date="2012" name="Open Biol.">
        <title>Characteristics of nucleosomes and linker DNA regions on the genome of the basidiomycete Mixia osmundae revealed by mono- and dinucleosome mapping.</title>
        <authorList>
            <person name="Nishida H."/>
            <person name="Kondo S."/>
            <person name="Matsumoto T."/>
            <person name="Suzuki Y."/>
            <person name="Yoshikawa H."/>
            <person name="Taylor T.D."/>
            <person name="Sugiyama J."/>
        </authorList>
    </citation>
    <scope>NUCLEOTIDE SEQUENCE [LARGE SCALE GENOMIC DNA]</scope>
    <source>
        <strain evidence="12">CBS 9802 / IAM 14324 / JCM 22182 / KY 12970</strain>
    </source>
</reference>
<keyword evidence="5" id="KW-0677">Repeat</keyword>
<dbReference type="InParanoid" id="G7E4M2"/>
<evidence type="ECO:0000256" key="6">
    <source>
        <dbReference type="ARBA" id="ARBA00022989"/>
    </source>
</evidence>
<dbReference type="GO" id="GO:0051724">
    <property type="term" value="F:NAD transmembrane transporter activity"/>
    <property type="evidence" value="ECO:0007669"/>
    <property type="project" value="TreeGrafter"/>
</dbReference>
<feature type="repeat" description="Solcar" evidence="9">
    <location>
        <begin position="234"/>
        <end position="321"/>
    </location>
</feature>